<organism evidence="2 3">
    <name type="scientific">Microcoleus asticus IPMA8</name>
    <dbReference type="NCBI Taxonomy" id="2563858"/>
    <lineage>
        <taxon>Bacteria</taxon>
        <taxon>Bacillati</taxon>
        <taxon>Cyanobacteriota</taxon>
        <taxon>Cyanophyceae</taxon>
        <taxon>Oscillatoriophycideae</taxon>
        <taxon>Oscillatoriales</taxon>
        <taxon>Microcoleaceae</taxon>
        <taxon>Microcoleus</taxon>
        <taxon>Microcoleus asticus</taxon>
    </lineage>
</organism>
<proteinExistence type="predicted"/>
<keyword evidence="3" id="KW-1185">Reference proteome</keyword>
<comment type="caution">
    <text evidence="2">The sequence shown here is derived from an EMBL/GenBank/DDBJ whole genome shotgun (WGS) entry which is preliminary data.</text>
</comment>
<evidence type="ECO:0000259" key="1">
    <source>
        <dbReference type="Pfam" id="PF13619"/>
    </source>
</evidence>
<sequence>MKLSKIDLSNVLAVGHSNGKLGLLIERGEEVEFIEIVAPEAAKEGLQMVDFIANTDSTELSAGIELKEIASSPEPIAMMSVDSEMARSIGYDEEEQVLQIEFSSGSVYQYSDVEPQMWESLQDADSTGKFFNSEIKGYYSSRRVDD</sequence>
<reference evidence="2 3" key="1">
    <citation type="journal article" date="2020" name="Sci. Rep.">
        <title>A novel cyanobacterial geosmin producer, revising GeoA distribution and dispersion patterns in Bacteria.</title>
        <authorList>
            <person name="Churro C."/>
            <person name="Semedo-Aguiar A.P."/>
            <person name="Silva A.D."/>
            <person name="Pereira-Leal J.B."/>
            <person name="Leite R.B."/>
        </authorList>
    </citation>
    <scope>NUCLEOTIDE SEQUENCE [LARGE SCALE GENOMIC DNA]</scope>
    <source>
        <strain evidence="2 3">IPMA8</strain>
    </source>
</reference>
<dbReference type="InterPro" id="IPR025309">
    <property type="entry name" value="KTSC_dom"/>
</dbReference>
<dbReference type="Pfam" id="PF13619">
    <property type="entry name" value="KTSC"/>
    <property type="match status" value="1"/>
</dbReference>
<evidence type="ECO:0000313" key="2">
    <source>
        <dbReference type="EMBL" id="NQE36067.1"/>
    </source>
</evidence>
<feature type="domain" description="KTSC" evidence="1">
    <location>
        <begin position="83"/>
        <end position="139"/>
    </location>
</feature>
<accession>A0ABX2D091</accession>
<evidence type="ECO:0000313" key="3">
    <source>
        <dbReference type="Proteomes" id="UP000702425"/>
    </source>
</evidence>
<protein>
    <recommendedName>
        <fullName evidence="1">KTSC domain-containing protein</fullName>
    </recommendedName>
</protein>
<dbReference type="RefSeq" id="WP_172189928.1">
    <property type="nucleotide sequence ID" value="NZ_CAWPPK010000289.1"/>
</dbReference>
<dbReference type="EMBL" id="SRRZ01000073">
    <property type="protein sequence ID" value="NQE36067.1"/>
    <property type="molecule type" value="Genomic_DNA"/>
</dbReference>
<gene>
    <name evidence="2" type="ORF">E5S67_03829</name>
</gene>
<name>A0ABX2D091_9CYAN</name>
<dbReference type="Proteomes" id="UP000702425">
    <property type="component" value="Unassembled WGS sequence"/>
</dbReference>